<gene>
    <name evidence="2" type="ORF">AAAT34_09335</name>
</gene>
<accession>A0ABV1FS59</accession>
<evidence type="ECO:0000313" key="3">
    <source>
        <dbReference type="Proteomes" id="UP001487296"/>
    </source>
</evidence>
<name>A0ABV1FS59_9BACT</name>
<dbReference type="SUPFAM" id="SSF53756">
    <property type="entry name" value="UDP-Glycosyltransferase/glycogen phosphorylase"/>
    <property type="match status" value="1"/>
</dbReference>
<dbReference type="InterPro" id="IPR055259">
    <property type="entry name" value="YkvP/CgeB_Glyco_trans-like"/>
</dbReference>
<organism evidence="2 3">
    <name type="scientific">Hallella faecis</name>
    <dbReference type="NCBI Taxonomy" id="2841596"/>
    <lineage>
        <taxon>Bacteria</taxon>
        <taxon>Pseudomonadati</taxon>
        <taxon>Bacteroidota</taxon>
        <taxon>Bacteroidia</taxon>
        <taxon>Bacteroidales</taxon>
        <taxon>Prevotellaceae</taxon>
        <taxon>Hallella</taxon>
    </lineage>
</organism>
<keyword evidence="2" id="KW-0328">Glycosyltransferase</keyword>
<dbReference type="GO" id="GO:0016757">
    <property type="term" value="F:glycosyltransferase activity"/>
    <property type="evidence" value="ECO:0007669"/>
    <property type="project" value="UniProtKB-KW"/>
</dbReference>
<dbReference type="Pfam" id="PF13524">
    <property type="entry name" value="Glyco_trans_1_2"/>
    <property type="match status" value="1"/>
</dbReference>
<evidence type="ECO:0000259" key="1">
    <source>
        <dbReference type="Pfam" id="PF13524"/>
    </source>
</evidence>
<sequence length="340" mass="39210">MNSVVLLDPRNKALFASFYVEGLRKMFGSKSLRYSMLPFGDLDRAKDFSYDHYMCFIVVRGNLKRKIIIDFHDSTSISAEAYRWCDVYAKINIATTTDMSSWPKLISIPPGFGIRTNSVAGTLIGGVKDLWHMKFRPINGLYAQFYNTYAMLLRPTIQKYEQKSESVSGYVFHASTLWSVDNCMQFTNPYRATFIRTCKSLPEIRFEGGLIKPHGHIPQEYEDVASNKRYKFHEYFQNTMRSMFVFNTPAVHQCHGWKLGEYLAMGKAIISTPISNRLPFPFEDGKNLLVVHNQEELVEAIHRLSTDNELRRSLEESSRNIYTNYCSPIAVMRSVLGDFL</sequence>
<dbReference type="Gene3D" id="3.40.50.2000">
    <property type="entry name" value="Glycogen Phosphorylase B"/>
    <property type="match status" value="1"/>
</dbReference>
<dbReference type="EC" id="2.4.-.-" evidence="2"/>
<dbReference type="Proteomes" id="UP001487296">
    <property type="component" value="Unassembled WGS sequence"/>
</dbReference>
<comment type="caution">
    <text evidence="2">The sequence shown here is derived from an EMBL/GenBank/DDBJ whole genome shotgun (WGS) entry which is preliminary data.</text>
</comment>
<feature type="domain" description="Spore protein YkvP/CgeB glycosyl transferase-like" evidence="1">
    <location>
        <begin position="193"/>
        <end position="320"/>
    </location>
</feature>
<keyword evidence="3" id="KW-1185">Reference proteome</keyword>
<protein>
    <submittedName>
        <fullName evidence="2">Glycosyltransferase</fullName>
        <ecNumber evidence="2">2.4.-.-</ecNumber>
    </submittedName>
</protein>
<dbReference type="EMBL" id="JBBNFP010000038">
    <property type="protein sequence ID" value="MEQ2487250.1"/>
    <property type="molecule type" value="Genomic_DNA"/>
</dbReference>
<evidence type="ECO:0000313" key="2">
    <source>
        <dbReference type="EMBL" id="MEQ2487250.1"/>
    </source>
</evidence>
<dbReference type="RefSeq" id="WP_215760329.1">
    <property type="nucleotide sequence ID" value="NZ_JAHKBE010000039.1"/>
</dbReference>
<reference evidence="2 3" key="1">
    <citation type="submission" date="2024-04" db="EMBL/GenBank/DDBJ databases">
        <title>Human intestinal bacterial collection.</title>
        <authorList>
            <person name="Pauvert C."/>
            <person name="Hitch T.C.A."/>
            <person name="Clavel T."/>
        </authorList>
    </citation>
    <scope>NUCLEOTIDE SEQUENCE [LARGE SCALE GENOMIC DNA]</scope>
    <source>
        <strain evidence="2 3">CLA-AA-H145</strain>
    </source>
</reference>
<proteinExistence type="predicted"/>
<keyword evidence="2" id="KW-0808">Transferase</keyword>